<dbReference type="Proteomes" id="UP000236333">
    <property type="component" value="Unassembled WGS sequence"/>
</dbReference>
<protein>
    <submittedName>
        <fullName evidence="1">Uncharacterized protein</fullName>
    </submittedName>
</protein>
<dbReference type="OrthoDB" id="654501at2759"/>
<dbReference type="Pfam" id="PF03690">
    <property type="entry name" value="MYG1_exonuc"/>
    <property type="match status" value="1"/>
</dbReference>
<reference evidence="1 2" key="1">
    <citation type="journal article" date="2017" name="Mol. Biol. Evol.">
        <title>The 4-celled Tetrabaena socialis nuclear genome reveals the essential components for genetic control of cell number at the origin of multicellularity in the volvocine lineage.</title>
        <authorList>
            <person name="Featherston J."/>
            <person name="Arakaki Y."/>
            <person name="Hanschen E.R."/>
            <person name="Ferris P.J."/>
            <person name="Michod R.E."/>
            <person name="Olson B.J.S.C."/>
            <person name="Nozaki H."/>
            <person name="Durand P.M."/>
        </authorList>
    </citation>
    <scope>NUCLEOTIDE SEQUENCE [LARGE SCALE GENOMIC DNA]</scope>
    <source>
        <strain evidence="1 2">NIES-571</strain>
    </source>
</reference>
<proteinExistence type="predicted"/>
<dbReference type="EMBL" id="PGGS01002255">
    <property type="protein sequence ID" value="PNG99720.1"/>
    <property type="molecule type" value="Genomic_DNA"/>
</dbReference>
<comment type="caution">
    <text evidence="1">The sequence shown here is derived from an EMBL/GenBank/DDBJ whole genome shotgun (WGS) entry which is preliminary data.</text>
</comment>
<evidence type="ECO:0000313" key="2">
    <source>
        <dbReference type="Proteomes" id="UP000236333"/>
    </source>
</evidence>
<sequence>AVLKWPADHPDLDTVYTQVYRVFVEAIDAVDNGVGQYEVPPVCKPCQLRAASLLPFASRGPYKLLTYYYYLTPYDL</sequence>
<dbReference type="AlphaFoldDB" id="A0A2J7ZHI0"/>
<dbReference type="InterPro" id="IPR003226">
    <property type="entry name" value="MYG1_exonuclease"/>
</dbReference>
<organism evidence="1 2">
    <name type="scientific">Tetrabaena socialis</name>
    <dbReference type="NCBI Taxonomy" id="47790"/>
    <lineage>
        <taxon>Eukaryota</taxon>
        <taxon>Viridiplantae</taxon>
        <taxon>Chlorophyta</taxon>
        <taxon>core chlorophytes</taxon>
        <taxon>Chlorophyceae</taxon>
        <taxon>CS clade</taxon>
        <taxon>Chlamydomonadales</taxon>
        <taxon>Tetrabaenaceae</taxon>
        <taxon>Tetrabaena</taxon>
    </lineage>
</organism>
<feature type="non-terminal residue" evidence="1">
    <location>
        <position position="1"/>
    </location>
</feature>
<accession>A0A2J7ZHI0</accession>
<name>A0A2J7ZHI0_9CHLO</name>
<keyword evidence="2" id="KW-1185">Reference proteome</keyword>
<gene>
    <name evidence="1" type="ORF">TSOC_014537</name>
</gene>
<evidence type="ECO:0000313" key="1">
    <source>
        <dbReference type="EMBL" id="PNG99720.1"/>
    </source>
</evidence>